<evidence type="ECO:0000256" key="1">
    <source>
        <dbReference type="SAM" id="MobiDB-lite"/>
    </source>
</evidence>
<dbReference type="PANTHER" id="PTHR40076">
    <property type="entry name" value="MEMBRANE PROTEIN-RELATED"/>
    <property type="match status" value="1"/>
</dbReference>
<comment type="caution">
    <text evidence="3">The sequence shown here is derived from an EMBL/GenBank/DDBJ whole genome shotgun (WGS) entry which is preliminary data.</text>
</comment>
<dbReference type="RefSeq" id="WP_056983292.1">
    <property type="nucleotide sequence ID" value="NZ_BKAM01000060.1"/>
</dbReference>
<dbReference type="EMBL" id="BKAM01000060">
    <property type="protein sequence ID" value="GEP73260.1"/>
    <property type="molecule type" value="Genomic_DNA"/>
</dbReference>
<accession>A0A512PPZ5</accession>
<reference evidence="3 4" key="1">
    <citation type="submission" date="2019-07" db="EMBL/GenBank/DDBJ databases">
        <title>Whole genome shotgun sequence of Lactobacillus rapi NBRC 109618.</title>
        <authorList>
            <person name="Hosoyama A."/>
            <person name="Uohara A."/>
            <person name="Ohji S."/>
            <person name="Ichikawa N."/>
        </authorList>
    </citation>
    <scope>NUCLEOTIDE SEQUENCE [LARGE SCALE GENOMIC DNA]</scope>
    <source>
        <strain evidence="3 4">NBRC 109618</strain>
    </source>
</reference>
<name>A0A512PPZ5_9LACO</name>
<dbReference type="PANTHER" id="PTHR40076:SF1">
    <property type="entry name" value="MEMBRANE PROTEIN"/>
    <property type="match status" value="1"/>
</dbReference>
<dbReference type="Pfam" id="PF06161">
    <property type="entry name" value="DUF975"/>
    <property type="match status" value="1"/>
</dbReference>
<feature type="transmembrane region" description="Helical" evidence="2">
    <location>
        <begin position="55"/>
        <end position="79"/>
    </location>
</feature>
<sequence length="247" mass="28199">MDRPALKKDAKSILNSHFSFYFLLWLPIFILEAVGGIMYVPDMERSDPFTMTVNIGFFLTLLASIMTIGVFFISIDAIRQTLTYENPLQKSFTIFSRGEYFLGTILLYILISIFTFLWTLLLVIPGIIKAFSYSQAYYIYRDAIDHGEQIGYLDAITRSRQLMDGHKWEYFVMILSFIGWGLVVLITFGIAAIWVQPYYTLSFANFYNELADQQTVQPTTSVIDAPQQSIDSSDSSSSDDTSDDSKQ</sequence>
<feature type="region of interest" description="Disordered" evidence="1">
    <location>
        <begin position="222"/>
        <end position="247"/>
    </location>
</feature>
<feature type="transmembrane region" description="Helical" evidence="2">
    <location>
        <begin position="100"/>
        <end position="128"/>
    </location>
</feature>
<protein>
    <submittedName>
        <fullName evidence="3">Membrane protein</fullName>
    </submittedName>
</protein>
<dbReference type="AlphaFoldDB" id="A0A512PPZ5"/>
<evidence type="ECO:0000313" key="4">
    <source>
        <dbReference type="Proteomes" id="UP000321569"/>
    </source>
</evidence>
<dbReference type="Proteomes" id="UP000321569">
    <property type="component" value="Unassembled WGS sequence"/>
</dbReference>
<proteinExistence type="predicted"/>
<keyword evidence="2" id="KW-0812">Transmembrane</keyword>
<feature type="compositionally biased region" description="Low complexity" evidence="1">
    <location>
        <begin position="229"/>
        <end position="239"/>
    </location>
</feature>
<feature type="transmembrane region" description="Helical" evidence="2">
    <location>
        <begin position="20"/>
        <end position="40"/>
    </location>
</feature>
<feature type="transmembrane region" description="Helical" evidence="2">
    <location>
        <begin position="170"/>
        <end position="195"/>
    </location>
</feature>
<keyword evidence="2" id="KW-1133">Transmembrane helix</keyword>
<dbReference type="STRING" id="1423795.FD12_GL000960"/>
<keyword evidence="2" id="KW-0472">Membrane</keyword>
<organism evidence="3 4">
    <name type="scientific">Lentilactobacillus rapi</name>
    <dbReference type="NCBI Taxonomy" id="481723"/>
    <lineage>
        <taxon>Bacteria</taxon>
        <taxon>Bacillati</taxon>
        <taxon>Bacillota</taxon>
        <taxon>Bacilli</taxon>
        <taxon>Lactobacillales</taxon>
        <taxon>Lactobacillaceae</taxon>
        <taxon>Lentilactobacillus</taxon>
    </lineage>
</organism>
<evidence type="ECO:0000313" key="3">
    <source>
        <dbReference type="EMBL" id="GEP73260.1"/>
    </source>
</evidence>
<dbReference type="InterPro" id="IPR010380">
    <property type="entry name" value="DUF975"/>
</dbReference>
<dbReference type="OrthoDB" id="9784844at2"/>
<gene>
    <name evidence="3" type="ORF">LRA02_21280</name>
</gene>
<evidence type="ECO:0000256" key="2">
    <source>
        <dbReference type="SAM" id="Phobius"/>
    </source>
</evidence>